<organism evidence="2 3">
    <name type="scientific">Neobacillus driksii</name>
    <dbReference type="NCBI Taxonomy" id="3035913"/>
    <lineage>
        <taxon>Bacteria</taxon>
        <taxon>Bacillati</taxon>
        <taxon>Bacillota</taxon>
        <taxon>Bacilli</taxon>
        <taxon>Bacillales</taxon>
        <taxon>Bacillaceae</taxon>
        <taxon>Neobacillus</taxon>
    </lineage>
</organism>
<evidence type="ECO:0000313" key="3">
    <source>
        <dbReference type="Proteomes" id="UP001241748"/>
    </source>
</evidence>
<keyword evidence="1" id="KW-0472">Membrane</keyword>
<accession>A0ABV4YLV9</accession>
<keyword evidence="1" id="KW-0812">Transmembrane</keyword>
<reference evidence="2 3" key="1">
    <citation type="submission" date="2024-05" db="EMBL/GenBank/DDBJ databases">
        <authorList>
            <person name="Venkateswaran K."/>
        </authorList>
    </citation>
    <scope>NUCLEOTIDE SEQUENCE [LARGE SCALE GENOMIC DNA]</scope>
    <source>
        <strain evidence="2 3">179-C4-2-HS</strain>
    </source>
</reference>
<comment type="caution">
    <text evidence="2">The sequence shown here is derived from an EMBL/GenBank/DDBJ whole genome shotgun (WGS) entry which is preliminary data.</text>
</comment>
<dbReference type="Proteomes" id="UP001241748">
    <property type="component" value="Unassembled WGS sequence"/>
</dbReference>
<evidence type="ECO:0000256" key="1">
    <source>
        <dbReference type="SAM" id="Phobius"/>
    </source>
</evidence>
<feature type="transmembrane region" description="Helical" evidence="1">
    <location>
        <begin position="15"/>
        <end position="35"/>
    </location>
</feature>
<feature type="transmembrane region" description="Helical" evidence="1">
    <location>
        <begin position="47"/>
        <end position="64"/>
    </location>
</feature>
<protein>
    <submittedName>
        <fullName evidence="2">YrhC family protein</fullName>
    </submittedName>
</protein>
<sequence>MDKQSKKIYEKMVDFRQFAVVLLAVGVFFFLGVIIPSDTKSEMDVNIMMIASMSFLAVSILLFIQSKQCQMKLMDMEDGNQR</sequence>
<dbReference type="EMBL" id="JAROBZ020000001">
    <property type="protein sequence ID" value="MFB3165845.1"/>
    <property type="molecule type" value="Genomic_DNA"/>
</dbReference>
<dbReference type="Pfam" id="PF14143">
    <property type="entry name" value="YrhC"/>
    <property type="match status" value="1"/>
</dbReference>
<name>A0ABV4YLV9_9BACI</name>
<dbReference type="InterPro" id="IPR025418">
    <property type="entry name" value="YrhC-like"/>
</dbReference>
<evidence type="ECO:0000313" key="2">
    <source>
        <dbReference type="EMBL" id="MFB3165845.1"/>
    </source>
</evidence>
<keyword evidence="3" id="KW-1185">Reference proteome</keyword>
<dbReference type="RefSeq" id="WP_306073349.1">
    <property type="nucleotide sequence ID" value="NZ_JAROBZ020000001.1"/>
</dbReference>
<keyword evidence="1" id="KW-1133">Transmembrane helix</keyword>
<proteinExistence type="predicted"/>
<gene>
    <name evidence="2" type="ORF">P5G62_001650</name>
</gene>